<gene>
    <name evidence="2" type="ORF">S01H1_33652</name>
</gene>
<feature type="domain" description="Gp28/Gp37-like" evidence="1">
    <location>
        <begin position="44"/>
        <end position="194"/>
    </location>
</feature>
<evidence type="ECO:0000259" key="1">
    <source>
        <dbReference type="Pfam" id="PF14594"/>
    </source>
</evidence>
<evidence type="ECO:0000313" key="2">
    <source>
        <dbReference type="EMBL" id="GAG12486.1"/>
    </source>
</evidence>
<comment type="caution">
    <text evidence="2">The sequence shown here is derived from an EMBL/GenBank/DDBJ whole genome shotgun (WGS) entry which is preliminary data.</text>
</comment>
<name>X0WII2_9ZZZZ</name>
<dbReference type="Pfam" id="PF14594">
    <property type="entry name" value="Sipho_Gp37"/>
    <property type="match status" value="1"/>
</dbReference>
<accession>X0WII2</accession>
<organism evidence="2">
    <name type="scientific">marine sediment metagenome</name>
    <dbReference type="NCBI Taxonomy" id="412755"/>
    <lineage>
        <taxon>unclassified sequences</taxon>
        <taxon>metagenomes</taxon>
        <taxon>ecological metagenomes</taxon>
    </lineage>
</organism>
<dbReference type="EMBL" id="BARS01020900">
    <property type="protein sequence ID" value="GAG12486.1"/>
    <property type="molecule type" value="Genomic_DNA"/>
</dbReference>
<protein>
    <recommendedName>
        <fullName evidence="1">Gp28/Gp37-like domain-containing protein</fullName>
    </recommendedName>
</protein>
<dbReference type="AlphaFoldDB" id="X0WII2"/>
<dbReference type="InterPro" id="IPR029432">
    <property type="entry name" value="Gp28/Gp37-like_dom"/>
</dbReference>
<reference evidence="2" key="1">
    <citation type="journal article" date="2014" name="Front. Microbiol.">
        <title>High frequency of phylogenetically diverse reductive dehalogenase-homologous genes in deep subseafloor sedimentary metagenomes.</title>
        <authorList>
            <person name="Kawai M."/>
            <person name="Futagami T."/>
            <person name="Toyoda A."/>
            <person name="Takaki Y."/>
            <person name="Nishi S."/>
            <person name="Hori S."/>
            <person name="Arai W."/>
            <person name="Tsubouchi T."/>
            <person name="Morono Y."/>
            <person name="Uchiyama I."/>
            <person name="Ito T."/>
            <person name="Fujiyama A."/>
            <person name="Inagaki F."/>
            <person name="Takami H."/>
        </authorList>
    </citation>
    <scope>NUCLEOTIDE SEQUENCE</scope>
    <source>
        <strain evidence="2">Expedition CK06-06</strain>
    </source>
</reference>
<sequence>MLIELADFAPGDFNVIDLSTINQLPAFQFQWAAGQWGLDKTKGNILGNPPVIFGVQRKNVTNIDYTYSRLDEVNVVYVAGGNWRDLRKIVTRTATNILPGDTTWSTTKWGRRAVFRSTQDNASVDMDDKADETLYKLRPRTSFAFETNTSINTRYGRDWDWGDLVTVEHRGRDMNQKVLGVIVSVGSDGNVTIAPEMEEWYAD</sequence>
<proteinExistence type="predicted"/>